<dbReference type="EMBL" id="UZWD01000022">
    <property type="protein sequence ID" value="VDS04254.1"/>
    <property type="molecule type" value="Genomic_DNA"/>
</dbReference>
<evidence type="ECO:0000313" key="6">
    <source>
        <dbReference type="EMBL" id="VDS04254.1"/>
    </source>
</evidence>
<dbReference type="Proteomes" id="UP000268844">
    <property type="component" value="Unassembled WGS sequence"/>
</dbReference>
<keyword evidence="7" id="KW-1185">Reference proteome</keyword>
<dbReference type="InterPro" id="IPR002781">
    <property type="entry name" value="TM_pro_TauE-like"/>
</dbReference>
<name>A0A447IA02_9HYPH</name>
<gene>
    <name evidence="6" type="ORF">DEVEQU_01387</name>
</gene>
<keyword evidence="4 5" id="KW-0472">Membrane</keyword>
<feature type="transmembrane region" description="Helical" evidence="5">
    <location>
        <begin position="6"/>
        <end position="29"/>
    </location>
</feature>
<evidence type="ECO:0000256" key="4">
    <source>
        <dbReference type="ARBA" id="ARBA00023136"/>
    </source>
</evidence>
<evidence type="ECO:0000256" key="5">
    <source>
        <dbReference type="RuleBase" id="RU363041"/>
    </source>
</evidence>
<evidence type="ECO:0000256" key="1">
    <source>
        <dbReference type="ARBA" id="ARBA00004141"/>
    </source>
</evidence>
<dbReference type="RefSeq" id="WP_223214129.1">
    <property type="nucleotide sequence ID" value="NZ_JBHTMH010000003.1"/>
</dbReference>
<dbReference type="GO" id="GO:0005886">
    <property type="term" value="C:plasma membrane"/>
    <property type="evidence" value="ECO:0007669"/>
    <property type="project" value="UniProtKB-SubCell"/>
</dbReference>
<dbReference type="Pfam" id="PF01925">
    <property type="entry name" value="TauE"/>
    <property type="match status" value="1"/>
</dbReference>
<reference evidence="6 7" key="1">
    <citation type="submission" date="2018-12" db="EMBL/GenBank/DDBJ databases">
        <authorList>
            <person name="Criscuolo A."/>
        </authorList>
    </citation>
    <scope>NUCLEOTIDE SEQUENCE [LARGE SCALE GENOMIC DNA]</scope>
    <source>
        <strain evidence="6">ACIP1116281</strain>
    </source>
</reference>
<evidence type="ECO:0000256" key="2">
    <source>
        <dbReference type="ARBA" id="ARBA00022692"/>
    </source>
</evidence>
<dbReference type="PANTHER" id="PTHR43701:SF12">
    <property type="entry name" value="MEMBRANE TRANSPORTER PROTEIN YTNM-RELATED"/>
    <property type="match status" value="1"/>
</dbReference>
<organism evidence="6 7">
    <name type="scientific">Devosia equisanguinis</name>
    <dbReference type="NCBI Taxonomy" id="2490941"/>
    <lineage>
        <taxon>Bacteria</taxon>
        <taxon>Pseudomonadati</taxon>
        <taxon>Pseudomonadota</taxon>
        <taxon>Alphaproteobacteria</taxon>
        <taxon>Hyphomicrobiales</taxon>
        <taxon>Devosiaceae</taxon>
        <taxon>Devosia</taxon>
    </lineage>
</organism>
<feature type="transmembrane region" description="Helical" evidence="5">
    <location>
        <begin position="207"/>
        <end position="230"/>
    </location>
</feature>
<feature type="transmembrane region" description="Helical" evidence="5">
    <location>
        <begin position="98"/>
        <end position="117"/>
    </location>
</feature>
<feature type="transmembrane region" description="Helical" evidence="5">
    <location>
        <begin position="177"/>
        <end position="195"/>
    </location>
</feature>
<protein>
    <recommendedName>
        <fullName evidence="5">Probable membrane transporter protein</fullName>
    </recommendedName>
</protein>
<keyword evidence="2 5" id="KW-0812">Transmembrane</keyword>
<dbReference type="PANTHER" id="PTHR43701">
    <property type="entry name" value="MEMBRANE TRANSPORTER PROTEIN MJ0441-RELATED"/>
    <property type="match status" value="1"/>
</dbReference>
<sequence>MGTEFFIFAAIGFFAQIVDGALGMAYGVVSSTMLLSFGVSPAAASASVHAAEMFTTAASATSHVSQRNVNWRLFWRLAPAGVLGGILGTYVLTAIDGAVLRPFVTVYLGLLGIYILYRAFRIRAAFKEPKTGMVLPLGVAGGFVDAAGGGGWGPIVTSSLIGSGGAPRYVVGTVNTVEFFVTTAVSVAFITALLTGHWEEAEGIDRYIWSVAGLVVGGVLAAPLAGFVVRIIPPQRLMMLVGGLVVSLACFQTWQLLSA</sequence>
<proteinExistence type="inferred from homology"/>
<dbReference type="InterPro" id="IPR051598">
    <property type="entry name" value="TSUP/Inactive_protease-like"/>
</dbReference>
<comment type="similarity">
    <text evidence="5">Belongs to the 4-toluene sulfonate uptake permease (TSUP) (TC 2.A.102) family.</text>
</comment>
<feature type="transmembrane region" description="Helical" evidence="5">
    <location>
        <begin position="73"/>
        <end position="92"/>
    </location>
</feature>
<evidence type="ECO:0000313" key="7">
    <source>
        <dbReference type="Proteomes" id="UP000268844"/>
    </source>
</evidence>
<evidence type="ECO:0000256" key="3">
    <source>
        <dbReference type="ARBA" id="ARBA00022989"/>
    </source>
</evidence>
<accession>A0A447IA02</accession>
<comment type="subcellular location">
    <subcellularLocation>
        <location evidence="5">Cell membrane</location>
        <topology evidence="5">Multi-pass membrane protein</topology>
    </subcellularLocation>
    <subcellularLocation>
        <location evidence="1">Membrane</location>
        <topology evidence="1">Multi-pass membrane protein</topology>
    </subcellularLocation>
</comment>
<keyword evidence="3 5" id="KW-1133">Transmembrane helix</keyword>
<keyword evidence="5" id="KW-1003">Cell membrane</keyword>
<dbReference type="AlphaFoldDB" id="A0A447IA02"/>